<protein>
    <submittedName>
        <fullName evidence="2">Uncharacterized protein</fullName>
    </submittedName>
</protein>
<accession>A0AAN8BAC9</accession>
<proteinExistence type="predicted"/>
<evidence type="ECO:0000313" key="2">
    <source>
        <dbReference type="EMBL" id="KAK5881027.1"/>
    </source>
</evidence>
<dbReference type="Proteomes" id="UP001335648">
    <property type="component" value="Unassembled WGS sequence"/>
</dbReference>
<comment type="caution">
    <text evidence="2">The sequence shown here is derived from an EMBL/GenBank/DDBJ whole genome shotgun (WGS) entry which is preliminary data.</text>
</comment>
<organism evidence="2 3">
    <name type="scientific">Champsocephalus esox</name>
    <name type="common">pike icefish</name>
    <dbReference type="NCBI Taxonomy" id="159716"/>
    <lineage>
        <taxon>Eukaryota</taxon>
        <taxon>Metazoa</taxon>
        <taxon>Chordata</taxon>
        <taxon>Craniata</taxon>
        <taxon>Vertebrata</taxon>
        <taxon>Euteleostomi</taxon>
        <taxon>Actinopterygii</taxon>
        <taxon>Neopterygii</taxon>
        <taxon>Teleostei</taxon>
        <taxon>Neoteleostei</taxon>
        <taxon>Acanthomorphata</taxon>
        <taxon>Eupercaria</taxon>
        <taxon>Perciformes</taxon>
        <taxon>Notothenioidei</taxon>
        <taxon>Channichthyidae</taxon>
        <taxon>Champsocephalus</taxon>
    </lineage>
</organism>
<evidence type="ECO:0000313" key="3">
    <source>
        <dbReference type="Proteomes" id="UP001335648"/>
    </source>
</evidence>
<reference evidence="2 3" key="1">
    <citation type="journal article" date="2023" name="Mol. Biol. Evol.">
        <title>Genomics of Secondarily Temperate Adaptation in the Only Non-Antarctic Icefish.</title>
        <authorList>
            <person name="Rivera-Colon A.G."/>
            <person name="Rayamajhi N."/>
            <person name="Minhas B.F."/>
            <person name="Madrigal G."/>
            <person name="Bilyk K.T."/>
            <person name="Yoon V."/>
            <person name="Hune M."/>
            <person name="Gregory S."/>
            <person name="Cheng C.H.C."/>
            <person name="Catchen J.M."/>
        </authorList>
    </citation>
    <scope>NUCLEOTIDE SEQUENCE [LARGE SCALE GENOMIC DNA]</scope>
    <source>
        <strain evidence="2">JC2023a</strain>
    </source>
</reference>
<gene>
    <name evidence="2" type="ORF">CesoFtcFv8_021878</name>
</gene>
<feature type="region of interest" description="Disordered" evidence="1">
    <location>
        <begin position="1"/>
        <end position="26"/>
    </location>
</feature>
<evidence type="ECO:0000256" key="1">
    <source>
        <dbReference type="SAM" id="MobiDB-lite"/>
    </source>
</evidence>
<sequence>MGPNSPHLESLDCSGTPGLTKQRSPDPRCSALLRHLGPGSGLLECSRLGGFDGMRFNSQLKHSLTRHDSSTPTLRLSAMWTELIAGTTSSLQVCESMLGSIAAPRRES</sequence>
<dbReference type="AlphaFoldDB" id="A0AAN8BAC9"/>
<dbReference type="EMBL" id="JAULUE010002063">
    <property type="protein sequence ID" value="KAK5881027.1"/>
    <property type="molecule type" value="Genomic_DNA"/>
</dbReference>
<keyword evidence="3" id="KW-1185">Reference proteome</keyword>
<name>A0AAN8BAC9_9TELE</name>